<evidence type="ECO:0000256" key="1">
    <source>
        <dbReference type="ARBA" id="ARBA00004442"/>
    </source>
</evidence>
<comment type="similarity">
    <text evidence="2">Belongs to the MipA/OmpV family.</text>
</comment>
<evidence type="ECO:0000256" key="4">
    <source>
        <dbReference type="ARBA" id="ARBA00023136"/>
    </source>
</evidence>
<dbReference type="Proteomes" id="UP001268683">
    <property type="component" value="Chromosome"/>
</dbReference>
<organism evidence="6 7">
    <name type="scientific">Temperatibacter marinus</name>
    <dbReference type="NCBI Taxonomy" id="1456591"/>
    <lineage>
        <taxon>Bacteria</taxon>
        <taxon>Pseudomonadati</taxon>
        <taxon>Pseudomonadota</taxon>
        <taxon>Alphaproteobacteria</taxon>
        <taxon>Kordiimonadales</taxon>
        <taxon>Temperatibacteraceae</taxon>
        <taxon>Temperatibacter</taxon>
    </lineage>
</organism>
<proteinExistence type="inferred from homology"/>
<evidence type="ECO:0000256" key="5">
    <source>
        <dbReference type="ARBA" id="ARBA00023237"/>
    </source>
</evidence>
<evidence type="ECO:0000256" key="3">
    <source>
        <dbReference type="ARBA" id="ARBA00022729"/>
    </source>
</evidence>
<keyword evidence="3" id="KW-0732">Signal</keyword>
<sequence length="263" mass="29384">MTALHTNKYFKHSKLVLVIGFFFSFPSISEDNNNTHWTLDMGVGSIISPEYMGSSSYKARVIPYIDIRYGERFFLNVPQGVGGYLVKYGNPGFGYEFGGSIAPNFQNRDAEDFPGLPDISMAVEARLFGSFKLYGFSLNAIAAKDIASGHEGAYLDLNLGFGLRLDEDIFNVSIGTRLADQSYMNSFYQIRPENTQASGLMAYTPDSNLEKYTASLFYLKKLSDKWRLSLIANANFLQKGAKLSPIVDKNNSFTVISALTYRF</sequence>
<dbReference type="Pfam" id="PF06629">
    <property type="entry name" value="MipA"/>
    <property type="match status" value="1"/>
</dbReference>
<evidence type="ECO:0000256" key="2">
    <source>
        <dbReference type="ARBA" id="ARBA00005722"/>
    </source>
</evidence>
<keyword evidence="4" id="KW-0472">Membrane</keyword>
<evidence type="ECO:0000313" key="7">
    <source>
        <dbReference type="Proteomes" id="UP001268683"/>
    </source>
</evidence>
<gene>
    <name evidence="6" type="ORF">QGN29_10400</name>
</gene>
<dbReference type="PANTHER" id="PTHR38776">
    <property type="entry name" value="MLTA-INTERACTING PROTEIN-RELATED"/>
    <property type="match status" value="1"/>
</dbReference>
<dbReference type="PANTHER" id="PTHR38776:SF1">
    <property type="entry name" value="MLTA-INTERACTING PROTEIN-RELATED"/>
    <property type="match status" value="1"/>
</dbReference>
<evidence type="ECO:0000313" key="6">
    <source>
        <dbReference type="EMBL" id="WND01958.1"/>
    </source>
</evidence>
<keyword evidence="7" id="KW-1185">Reference proteome</keyword>
<dbReference type="GO" id="GO:0009279">
    <property type="term" value="C:cell outer membrane"/>
    <property type="evidence" value="ECO:0007669"/>
    <property type="project" value="UniProtKB-SubCell"/>
</dbReference>
<comment type="subcellular location">
    <subcellularLocation>
        <location evidence="1">Cell outer membrane</location>
    </subcellularLocation>
</comment>
<reference evidence="6" key="1">
    <citation type="submission" date="2023-04" db="EMBL/GenBank/DDBJ databases">
        <title>Complete genome sequence of Temperatibacter marinus.</title>
        <authorList>
            <person name="Rong J.-C."/>
            <person name="Yi M.-L."/>
            <person name="Zhao Q."/>
        </authorList>
    </citation>
    <scope>NUCLEOTIDE SEQUENCE</scope>
    <source>
        <strain evidence="6">NBRC 110045</strain>
    </source>
</reference>
<accession>A0AA52H9U3</accession>
<dbReference type="RefSeq" id="WP_310797789.1">
    <property type="nucleotide sequence ID" value="NZ_CP123872.1"/>
</dbReference>
<protein>
    <submittedName>
        <fullName evidence="6">MipA/OmpV family protein</fullName>
    </submittedName>
</protein>
<dbReference type="KEGG" id="tmk:QGN29_10400"/>
<keyword evidence="5" id="KW-0998">Cell outer membrane</keyword>
<dbReference type="EMBL" id="CP123872">
    <property type="protein sequence ID" value="WND01958.1"/>
    <property type="molecule type" value="Genomic_DNA"/>
</dbReference>
<dbReference type="InterPro" id="IPR010583">
    <property type="entry name" value="MipA"/>
</dbReference>
<name>A0AA52H9U3_9PROT</name>
<dbReference type="AlphaFoldDB" id="A0AA52H9U3"/>